<dbReference type="SUPFAM" id="SSF49299">
    <property type="entry name" value="PKD domain"/>
    <property type="match status" value="1"/>
</dbReference>
<dbReference type="InterPro" id="IPR035986">
    <property type="entry name" value="PKD_dom_sf"/>
</dbReference>
<gene>
    <name evidence="4" type="ORF">ACFPYJ_13840</name>
</gene>
<dbReference type="RefSeq" id="WP_379188741.1">
    <property type="nucleotide sequence ID" value="NZ_JBHSOW010000047.1"/>
</dbReference>
<name>A0ABW0VWD8_9BACL</name>
<comment type="caution">
    <text evidence="4">The sequence shown here is derived from an EMBL/GenBank/DDBJ whole genome shotgun (WGS) entry which is preliminary data.</text>
</comment>
<dbReference type="InterPro" id="IPR013783">
    <property type="entry name" value="Ig-like_fold"/>
</dbReference>
<feature type="signal peptide" evidence="2">
    <location>
        <begin position="1"/>
        <end position="36"/>
    </location>
</feature>
<dbReference type="Gene3D" id="2.60.40.10">
    <property type="entry name" value="Immunoglobulins"/>
    <property type="match status" value="1"/>
</dbReference>
<dbReference type="InterPro" id="IPR036582">
    <property type="entry name" value="Mao_N_sf"/>
</dbReference>
<dbReference type="Proteomes" id="UP001596047">
    <property type="component" value="Unassembled WGS sequence"/>
</dbReference>
<evidence type="ECO:0000256" key="2">
    <source>
        <dbReference type="SAM" id="SignalP"/>
    </source>
</evidence>
<dbReference type="SUPFAM" id="SSF55383">
    <property type="entry name" value="Copper amine oxidase, domain N"/>
    <property type="match status" value="1"/>
</dbReference>
<evidence type="ECO:0000259" key="3">
    <source>
        <dbReference type="Pfam" id="PF07833"/>
    </source>
</evidence>
<dbReference type="InterPro" id="IPR012854">
    <property type="entry name" value="Cu_amine_oxidase-like_N"/>
</dbReference>
<organism evidence="4 5">
    <name type="scientific">Paenibacillus solisilvae</name>
    <dbReference type="NCBI Taxonomy" id="2486751"/>
    <lineage>
        <taxon>Bacteria</taxon>
        <taxon>Bacillati</taxon>
        <taxon>Bacillota</taxon>
        <taxon>Bacilli</taxon>
        <taxon>Bacillales</taxon>
        <taxon>Paenibacillaceae</taxon>
        <taxon>Paenibacillus</taxon>
    </lineage>
</organism>
<keyword evidence="5" id="KW-1185">Reference proteome</keyword>
<feature type="chain" id="PRO_5046557255" evidence="2">
    <location>
        <begin position="37"/>
        <end position="699"/>
    </location>
</feature>
<proteinExistence type="predicted"/>
<evidence type="ECO:0000313" key="5">
    <source>
        <dbReference type="Proteomes" id="UP001596047"/>
    </source>
</evidence>
<accession>A0ABW0VWD8</accession>
<protein>
    <submittedName>
        <fullName evidence="4">Stalk domain-containing protein</fullName>
    </submittedName>
</protein>
<evidence type="ECO:0000313" key="4">
    <source>
        <dbReference type="EMBL" id="MFC5650188.1"/>
    </source>
</evidence>
<reference evidence="5" key="1">
    <citation type="journal article" date="2019" name="Int. J. Syst. Evol. Microbiol.">
        <title>The Global Catalogue of Microorganisms (GCM) 10K type strain sequencing project: providing services to taxonomists for standard genome sequencing and annotation.</title>
        <authorList>
            <consortium name="The Broad Institute Genomics Platform"/>
            <consortium name="The Broad Institute Genome Sequencing Center for Infectious Disease"/>
            <person name="Wu L."/>
            <person name="Ma J."/>
        </authorList>
    </citation>
    <scope>NUCLEOTIDE SEQUENCE [LARGE SCALE GENOMIC DNA]</scope>
    <source>
        <strain evidence="5">CGMCC 1.3240</strain>
    </source>
</reference>
<feature type="domain" description="Copper amine oxidase-like N-terminal" evidence="3">
    <location>
        <begin position="92"/>
        <end position="195"/>
    </location>
</feature>
<dbReference type="Gene3D" id="3.30.457.10">
    <property type="entry name" value="Copper amine oxidase-like, N-terminal domain"/>
    <property type="match status" value="1"/>
</dbReference>
<feature type="compositionally biased region" description="Low complexity" evidence="1">
    <location>
        <begin position="49"/>
        <end position="70"/>
    </location>
</feature>
<dbReference type="Pfam" id="PF07833">
    <property type="entry name" value="Cu_amine_oxidN1"/>
    <property type="match status" value="1"/>
</dbReference>
<evidence type="ECO:0000256" key="1">
    <source>
        <dbReference type="SAM" id="MobiDB-lite"/>
    </source>
</evidence>
<keyword evidence="2" id="KW-0732">Signal</keyword>
<sequence length="699" mass="77421">MNIYTVERRRSMLMMVKGLRKSSLKWILLCSMIITAANIHAGSASAEDVQPAGQQQPAGQAPASPQPAAVQPTDQLLQNQLVVKKNSTSMIYNGQEIKAVQPLTIKNGTYYVALNGIASPYGYKLSYNVKTRETIAKSNYKEIRFKTNDVIALVNGKAYKGPYPTFVLKNALMIPLRSWAELTESKISNVGKDTVISWNNQFQVPFIVTPSVIYAGETTVTYQDVQSSDNPVHYVDERWEGREDIFMEPGVHTITRSVMDEQGNWSAPYSVTITVLQANQPPVADFVTDKDSYRIGEEVQITEQSTDDENAIVRTTWTGKEKVFFDPGVKNITLEVEDSHGLTASITKTITITDEVLYTRDDYNLLFTDVGNKYDMIGSDVLTYDTIAYTATHEPAQLVRSNSPETWTETGIAYDTQLSGNTRFLFHNINSIGYPVNMYLVATNLDAQTTHIGMGAFGMGGPDQYIENTGKLSTARYLESWNSHNPVKDLALLPGESKIIMPEMSRVPIKPNLVFSAYLDVTSNSMVRYRVVVVPQEIKDPLAILETIPNMARDKKHVRGTFYDADRSIEINDLIGEQPQRLVFGDNKIDLYLAGQDDLTGLLEYNLGNFGVLYRVKLSNVAANTMIGVNARGGMYTGAFLVNGSLVKATNVSVLKTPNEMGVLYRTGSSAESVELIFMLASGSNLPINLTFIPLPAAR</sequence>
<dbReference type="EMBL" id="JBHSOW010000047">
    <property type="protein sequence ID" value="MFC5650188.1"/>
    <property type="molecule type" value="Genomic_DNA"/>
</dbReference>
<feature type="region of interest" description="Disordered" evidence="1">
    <location>
        <begin position="47"/>
        <end position="70"/>
    </location>
</feature>